<comment type="caution">
    <text evidence="12">The sequence shown here is derived from an EMBL/GenBank/DDBJ whole genome shotgun (WGS) entry which is preliminary data.</text>
</comment>
<keyword evidence="7" id="KW-1005">Bacterial flagellum biogenesis</keyword>
<keyword evidence="8" id="KW-0653">Protein transport</keyword>
<keyword evidence="6" id="KW-0963">Cytoplasm</keyword>
<evidence type="ECO:0000256" key="7">
    <source>
        <dbReference type="ARBA" id="ARBA00022795"/>
    </source>
</evidence>
<evidence type="ECO:0000256" key="6">
    <source>
        <dbReference type="ARBA" id="ARBA00022490"/>
    </source>
</evidence>
<evidence type="ECO:0000256" key="9">
    <source>
        <dbReference type="ARBA" id="ARBA00023225"/>
    </source>
</evidence>
<evidence type="ECO:0000256" key="1">
    <source>
        <dbReference type="ARBA" id="ARBA00003041"/>
    </source>
</evidence>
<sequence length="246" mass="26927">MEAVMMASSNKSSPKTSPHSRFIPREEIDQVAAWHFSAIGGVTEPAPLMDDENTESDDMLAMHQAVHEAREQAFAEGYAQGHDTGAQEVRDALEAATLKHNSELAERMAQVLKTMAEDLLDKEQDMARQILELSCEIARQVVRQEIRTNPRLLRPVIGEALEMIVDDGLPASVHMHPDDLARMHDALTKTLGESAPDFVGDASISPGGCIIHTPTTSVNATIEKRWARAVGNLGLSIEWASEVVND</sequence>
<evidence type="ECO:0000256" key="4">
    <source>
        <dbReference type="ARBA" id="ARBA00016507"/>
    </source>
</evidence>
<feature type="compositionally biased region" description="Polar residues" evidence="10">
    <location>
        <begin position="7"/>
        <end position="19"/>
    </location>
</feature>
<feature type="region of interest" description="Disordered" evidence="10">
    <location>
        <begin position="1"/>
        <end position="20"/>
    </location>
</feature>
<evidence type="ECO:0000256" key="5">
    <source>
        <dbReference type="ARBA" id="ARBA00022448"/>
    </source>
</evidence>
<gene>
    <name evidence="12" type="ORF">LPB72_14740</name>
</gene>
<evidence type="ECO:0000313" key="12">
    <source>
        <dbReference type="EMBL" id="OAD41167.1"/>
    </source>
</evidence>
<evidence type="ECO:0000256" key="8">
    <source>
        <dbReference type="ARBA" id="ARBA00022927"/>
    </source>
</evidence>
<keyword evidence="5" id="KW-0813">Transport</keyword>
<dbReference type="Pfam" id="PF02108">
    <property type="entry name" value="FliH"/>
    <property type="match status" value="1"/>
</dbReference>
<comment type="similarity">
    <text evidence="3">Belongs to the FliH family.</text>
</comment>
<dbReference type="PANTHER" id="PTHR34982:SF1">
    <property type="entry name" value="FLAGELLAR ASSEMBLY PROTEIN FLIH"/>
    <property type="match status" value="1"/>
</dbReference>
<protein>
    <recommendedName>
        <fullName evidence="4">Flagellar assembly protein FliH</fullName>
    </recommendedName>
</protein>
<organism evidence="12 13">
    <name type="scientific">Hydrogenophaga crassostreae</name>
    <dbReference type="NCBI Taxonomy" id="1763535"/>
    <lineage>
        <taxon>Bacteria</taxon>
        <taxon>Pseudomonadati</taxon>
        <taxon>Pseudomonadota</taxon>
        <taxon>Betaproteobacteria</taxon>
        <taxon>Burkholderiales</taxon>
        <taxon>Comamonadaceae</taxon>
        <taxon>Hydrogenophaga</taxon>
    </lineage>
</organism>
<reference evidence="12 13" key="1">
    <citation type="submission" date="2016-02" db="EMBL/GenBank/DDBJ databases">
        <title>Draft genome sequence of Hydrogenophaga sp. LPB0072.</title>
        <authorList>
            <person name="Shin S.-K."/>
            <person name="Yi H."/>
        </authorList>
    </citation>
    <scope>NUCLEOTIDE SEQUENCE [LARGE SCALE GENOMIC DNA]</scope>
    <source>
        <strain evidence="12 13">LPB0072</strain>
    </source>
</reference>
<keyword evidence="9" id="KW-1006">Bacterial flagellum protein export</keyword>
<evidence type="ECO:0000256" key="10">
    <source>
        <dbReference type="SAM" id="MobiDB-lite"/>
    </source>
</evidence>
<dbReference type="InterPro" id="IPR018035">
    <property type="entry name" value="Flagellar_FliH/T3SS_HrpE"/>
</dbReference>
<comment type="subcellular location">
    <subcellularLocation>
        <location evidence="2">Cytoplasm</location>
    </subcellularLocation>
</comment>
<proteinExistence type="inferred from homology"/>
<dbReference type="InterPro" id="IPR051472">
    <property type="entry name" value="T3SS_Stator/FliH"/>
</dbReference>
<evidence type="ECO:0000256" key="3">
    <source>
        <dbReference type="ARBA" id="ARBA00006602"/>
    </source>
</evidence>
<keyword evidence="13" id="KW-1185">Reference proteome</keyword>
<dbReference type="PRINTS" id="PR01003">
    <property type="entry name" value="FLGFLIH"/>
</dbReference>
<dbReference type="InterPro" id="IPR000563">
    <property type="entry name" value="Flag_FliH"/>
</dbReference>
<comment type="function">
    <text evidence="1">Needed for flagellar regrowth and assembly.</text>
</comment>
<feature type="domain" description="Flagellar assembly protein FliH/Type III secretion system HrpE" evidence="11">
    <location>
        <begin position="103"/>
        <end position="228"/>
    </location>
</feature>
<dbReference type="PANTHER" id="PTHR34982">
    <property type="entry name" value="YOP PROTEINS TRANSLOCATION PROTEIN L"/>
    <property type="match status" value="1"/>
</dbReference>
<evidence type="ECO:0000259" key="11">
    <source>
        <dbReference type="Pfam" id="PF02108"/>
    </source>
</evidence>
<evidence type="ECO:0000256" key="2">
    <source>
        <dbReference type="ARBA" id="ARBA00004496"/>
    </source>
</evidence>
<evidence type="ECO:0000313" key="13">
    <source>
        <dbReference type="Proteomes" id="UP000185657"/>
    </source>
</evidence>
<accession>A0ABX2U5C1</accession>
<name>A0ABX2U5C1_9BURK</name>
<dbReference type="EMBL" id="LVWD01000026">
    <property type="protein sequence ID" value="OAD41167.1"/>
    <property type="molecule type" value="Genomic_DNA"/>
</dbReference>
<dbReference type="Proteomes" id="UP000185657">
    <property type="component" value="Unassembled WGS sequence"/>
</dbReference>